<evidence type="ECO:0000259" key="4">
    <source>
        <dbReference type="PROSITE" id="PS50305"/>
    </source>
</evidence>
<feature type="active site" description="Proton acceptor" evidence="3">
    <location>
        <position position="124"/>
    </location>
</feature>
<dbReference type="InterPro" id="IPR029035">
    <property type="entry name" value="DHS-like_NAD/FAD-binding_dom"/>
</dbReference>
<keyword evidence="3" id="KW-0479">Metal-binding</keyword>
<evidence type="ECO:0000256" key="3">
    <source>
        <dbReference type="PROSITE-ProRule" id="PRU00236"/>
    </source>
</evidence>
<feature type="binding site" evidence="3">
    <location>
        <position position="157"/>
    </location>
    <ligand>
        <name>Zn(2+)</name>
        <dbReference type="ChEBI" id="CHEBI:29105"/>
    </ligand>
</feature>
<dbReference type="Proteomes" id="UP001208689">
    <property type="component" value="Chromosome"/>
</dbReference>
<dbReference type="EMBL" id="CP104013">
    <property type="protein sequence ID" value="UYP48455.1"/>
    <property type="molecule type" value="Genomic_DNA"/>
</dbReference>
<keyword evidence="3" id="KW-0862">Zinc</keyword>
<dbReference type="InterPro" id="IPR003000">
    <property type="entry name" value="Sirtuin"/>
</dbReference>
<dbReference type="NCBIfam" id="NF001753">
    <property type="entry name" value="PRK00481.1-3"/>
    <property type="match status" value="1"/>
</dbReference>
<evidence type="ECO:0000313" key="5">
    <source>
        <dbReference type="EMBL" id="UYP48455.1"/>
    </source>
</evidence>
<evidence type="ECO:0000256" key="2">
    <source>
        <dbReference type="ARBA" id="ARBA00023027"/>
    </source>
</evidence>
<keyword evidence="1 5" id="KW-0808">Transferase</keyword>
<name>A0ABY6HYG3_9ARCH</name>
<organism evidence="5 6">
    <name type="scientific">Candidatus Lokiarchaeum ossiferum</name>
    <dbReference type="NCBI Taxonomy" id="2951803"/>
    <lineage>
        <taxon>Archaea</taxon>
        <taxon>Promethearchaeati</taxon>
        <taxon>Promethearchaeota</taxon>
        <taxon>Promethearchaeia</taxon>
        <taxon>Promethearchaeales</taxon>
        <taxon>Promethearchaeaceae</taxon>
        <taxon>Candidatus Lokiarchaeum</taxon>
    </lineage>
</organism>
<reference evidence="5" key="1">
    <citation type="submission" date="2022-09" db="EMBL/GenBank/DDBJ databases">
        <title>Actin cytoskeleton and complex cell architecture in an #Asgard archaeon.</title>
        <authorList>
            <person name="Ponce Toledo R.I."/>
            <person name="Schleper C."/>
            <person name="Rodrigues Oliveira T."/>
            <person name="Wollweber F."/>
            <person name="Xu J."/>
            <person name="Rittmann S."/>
            <person name="Klingl A."/>
            <person name="Pilhofer M."/>
        </authorList>
    </citation>
    <scope>NUCLEOTIDE SEQUENCE</scope>
    <source>
        <strain evidence="5">B-35</strain>
    </source>
</reference>
<feature type="domain" description="Deacetylase sirtuin-type" evidence="4">
    <location>
        <begin position="2"/>
        <end position="252"/>
    </location>
</feature>
<dbReference type="EC" id="2.3.1.286" evidence="5"/>
<evidence type="ECO:0000313" key="6">
    <source>
        <dbReference type="Proteomes" id="UP001208689"/>
    </source>
</evidence>
<proteinExistence type="predicted"/>
<dbReference type="InterPro" id="IPR050134">
    <property type="entry name" value="NAD-dep_sirtuin_deacylases"/>
</dbReference>
<accession>A0ABY6HYG3</accession>
<sequence length="252" mass="28354">MAEYFDPQVSLAIDMIRYAKKIVVFTGAGISTDSGIPDFRSQGGLWEKYNPLKYANYNVFLKKPEFYWQLEQELQPIFSNAKPNKSHKLLVTLEKKGKLTAIITQNMDNFHQDAGSKVPIIEIHGNAHKAHCMDCGFIIKRSYITKRLKAGISVPKCSKCGGRIKTDVVLFNEPIAEDLLEEATKYAEQCDIFMVLGSSLSVFPANQIPLLARKAGAKLIFINRDPTYMDKYASLRLLGELGTYLPLVINEI</sequence>
<feature type="binding site" evidence="3">
    <location>
        <position position="135"/>
    </location>
    <ligand>
        <name>Zn(2+)</name>
        <dbReference type="ChEBI" id="CHEBI:29105"/>
    </ligand>
</feature>
<keyword evidence="2" id="KW-0520">NAD</keyword>
<dbReference type="PANTHER" id="PTHR11085:SF10">
    <property type="entry name" value="NAD-DEPENDENT PROTEIN DEACYLASE SIRTUIN-5, MITOCHONDRIAL-RELATED"/>
    <property type="match status" value="1"/>
</dbReference>
<dbReference type="Pfam" id="PF02146">
    <property type="entry name" value="SIR2"/>
    <property type="match status" value="1"/>
</dbReference>
<evidence type="ECO:0000256" key="1">
    <source>
        <dbReference type="ARBA" id="ARBA00022679"/>
    </source>
</evidence>
<gene>
    <name evidence="5" type="ORF">NEF87_004740</name>
</gene>
<dbReference type="PROSITE" id="PS50305">
    <property type="entry name" value="SIRTUIN"/>
    <property type="match status" value="1"/>
</dbReference>
<keyword evidence="6" id="KW-1185">Reference proteome</keyword>
<dbReference type="InterPro" id="IPR026591">
    <property type="entry name" value="Sirtuin_cat_small_dom_sf"/>
</dbReference>
<dbReference type="SUPFAM" id="SSF52467">
    <property type="entry name" value="DHS-like NAD/FAD-binding domain"/>
    <property type="match status" value="1"/>
</dbReference>
<protein>
    <submittedName>
        <fullName evidence="5">NAD-dependent protein deacylase 2</fullName>
        <ecNumber evidence="5">2.3.1.286</ecNumber>
    </submittedName>
</protein>
<dbReference type="Gene3D" id="3.30.1600.10">
    <property type="entry name" value="SIR2/SIRT2 'Small Domain"/>
    <property type="match status" value="1"/>
</dbReference>
<dbReference type="InterPro" id="IPR026590">
    <property type="entry name" value="Ssirtuin_cat_dom"/>
</dbReference>
<dbReference type="Gene3D" id="3.40.50.1220">
    <property type="entry name" value="TPP-binding domain"/>
    <property type="match status" value="1"/>
</dbReference>
<dbReference type="PANTHER" id="PTHR11085">
    <property type="entry name" value="NAD-DEPENDENT PROTEIN DEACYLASE SIRTUIN-5, MITOCHONDRIAL-RELATED"/>
    <property type="match status" value="1"/>
</dbReference>
<dbReference type="GO" id="GO:0034979">
    <property type="term" value="F:NAD-dependent protein lysine deacetylase activity"/>
    <property type="evidence" value="ECO:0007669"/>
    <property type="project" value="UniProtKB-EC"/>
</dbReference>
<feature type="binding site" evidence="3">
    <location>
        <position position="132"/>
    </location>
    <ligand>
        <name>Zn(2+)</name>
        <dbReference type="ChEBI" id="CHEBI:29105"/>
    </ligand>
</feature>
<dbReference type="CDD" id="cd01407">
    <property type="entry name" value="SIR2-fam"/>
    <property type="match status" value="1"/>
</dbReference>
<keyword evidence="5" id="KW-0012">Acyltransferase</keyword>
<feature type="binding site" evidence="3">
    <location>
        <position position="160"/>
    </location>
    <ligand>
        <name>Zn(2+)</name>
        <dbReference type="ChEBI" id="CHEBI:29105"/>
    </ligand>
</feature>